<evidence type="ECO:0000313" key="5">
    <source>
        <dbReference type="EMBL" id="GKZ27064.1"/>
    </source>
</evidence>
<organism evidence="5 6">
    <name type="scientific">Aspergillus brasiliensis</name>
    <dbReference type="NCBI Taxonomy" id="319629"/>
    <lineage>
        <taxon>Eukaryota</taxon>
        <taxon>Fungi</taxon>
        <taxon>Dikarya</taxon>
        <taxon>Ascomycota</taxon>
        <taxon>Pezizomycotina</taxon>
        <taxon>Eurotiomycetes</taxon>
        <taxon>Eurotiomycetidae</taxon>
        <taxon>Eurotiales</taxon>
        <taxon>Aspergillaceae</taxon>
        <taxon>Aspergillus</taxon>
        <taxon>Aspergillus subgen. Circumdati</taxon>
    </lineage>
</organism>
<dbReference type="Gene3D" id="1.10.510.10">
    <property type="entry name" value="Transferase(Phosphotransferase) domain 1"/>
    <property type="match status" value="1"/>
</dbReference>
<dbReference type="InterPro" id="IPR000719">
    <property type="entry name" value="Prot_kinase_dom"/>
</dbReference>
<dbReference type="EMBL" id="BROQ01000180">
    <property type="protein sequence ID" value="GKZ27064.1"/>
    <property type="molecule type" value="Genomic_DNA"/>
</dbReference>
<comment type="caution">
    <text evidence="5">The sequence shown here is derived from an EMBL/GenBank/DDBJ whole genome shotgun (WGS) entry which is preliminary data.</text>
</comment>
<evidence type="ECO:0000256" key="2">
    <source>
        <dbReference type="ARBA" id="ARBA00022741"/>
    </source>
</evidence>
<dbReference type="InterPro" id="IPR011009">
    <property type="entry name" value="Kinase-like_dom_sf"/>
</dbReference>
<keyword evidence="2" id="KW-0547">Nucleotide-binding</keyword>
<evidence type="ECO:0000256" key="3">
    <source>
        <dbReference type="ARBA" id="ARBA00022840"/>
    </source>
</evidence>
<proteinExistence type="predicted"/>
<keyword evidence="1" id="KW-0723">Serine/threonine-protein kinase</keyword>
<keyword evidence="1" id="KW-0418">Kinase</keyword>
<dbReference type="PANTHER" id="PTHR24055">
    <property type="entry name" value="MITOGEN-ACTIVATED PROTEIN KINASE"/>
    <property type="match status" value="1"/>
</dbReference>
<sequence length="161" mass="18927">MRPPEARFEPDAPLSYSADIWSLAFAIWEIIGMQPIFSTAFATADELVSQQIDVLGPLPSSWWMHWQERNHFFDDDGHPKEGRFVWPGIELAFEECAQKFRRKRGSDFDKEEATAIIDLMRRMLVFRPEERPTVQEVLQSDWMVKWALPELRRSSHAKQFS</sequence>
<dbReference type="SUPFAM" id="SSF56112">
    <property type="entry name" value="Protein kinase-like (PK-like)"/>
    <property type="match status" value="1"/>
</dbReference>
<dbReference type="AlphaFoldDB" id="A0A9W6DRM6"/>
<gene>
    <name evidence="5" type="ORF">AbraCBS73388_003702</name>
</gene>
<keyword evidence="3" id="KW-0067">ATP-binding</keyword>
<accession>A0A9W6DRM6</accession>
<name>A0A9W6DRM6_9EURO</name>
<protein>
    <recommendedName>
        <fullName evidence="4">Protein kinase domain-containing protein</fullName>
    </recommendedName>
</protein>
<dbReference type="GO" id="GO:0004674">
    <property type="term" value="F:protein serine/threonine kinase activity"/>
    <property type="evidence" value="ECO:0007669"/>
    <property type="project" value="UniProtKB-KW"/>
</dbReference>
<evidence type="ECO:0000313" key="6">
    <source>
        <dbReference type="Proteomes" id="UP001143548"/>
    </source>
</evidence>
<evidence type="ECO:0000256" key="1">
    <source>
        <dbReference type="ARBA" id="ARBA00022527"/>
    </source>
</evidence>
<dbReference type="GO" id="GO:0005524">
    <property type="term" value="F:ATP binding"/>
    <property type="evidence" value="ECO:0007669"/>
    <property type="project" value="UniProtKB-KW"/>
</dbReference>
<dbReference type="PROSITE" id="PS50011">
    <property type="entry name" value="PROTEIN_KINASE_DOM"/>
    <property type="match status" value="1"/>
</dbReference>
<dbReference type="Pfam" id="PF00069">
    <property type="entry name" value="Pkinase"/>
    <property type="match status" value="1"/>
</dbReference>
<feature type="domain" description="Protein kinase" evidence="4">
    <location>
        <begin position="1"/>
        <end position="143"/>
    </location>
</feature>
<dbReference type="Proteomes" id="UP001143548">
    <property type="component" value="Unassembled WGS sequence"/>
</dbReference>
<reference evidence="5" key="1">
    <citation type="submission" date="2022-07" db="EMBL/GenBank/DDBJ databases">
        <title>Taxonomy of Aspergillus series Nigri: significant species reduction supported by multi-species coalescent approaches.</title>
        <authorList>
            <person name="Bian C."/>
            <person name="Kusuya Y."/>
            <person name="Sklenar F."/>
            <person name="D'hooge E."/>
            <person name="Yaguchi T."/>
            <person name="Takahashi H."/>
            <person name="Hubka V."/>
        </authorList>
    </citation>
    <scope>NUCLEOTIDE SEQUENCE</scope>
    <source>
        <strain evidence="5">CBS 733.88</strain>
    </source>
</reference>
<evidence type="ECO:0000259" key="4">
    <source>
        <dbReference type="PROSITE" id="PS50011"/>
    </source>
</evidence>
<dbReference type="InterPro" id="IPR050117">
    <property type="entry name" value="MAPK"/>
</dbReference>
<keyword evidence="1" id="KW-0808">Transferase</keyword>